<evidence type="ECO:0000256" key="2">
    <source>
        <dbReference type="RuleBase" id="RU003968"/>
    </source>
</evidence>
<feature type="domain" description="Glucose-methanol-choline oxidoreductase N-terminal" evidence="4">
    <location>
        <begin position="908"/>
        <end position="931"/>
    </location>
</feature>
<dbReference type="GO" id="GO:0050660">
    <property type="term" value="F:flavin adenine dinucleotide binding"/>
    <property type="evidence" value="ECO:0007669"/>
    <property type="project" value="InterPro"/>
</dbReference>
<gene>
    <name evidence="6" type="ORF">TTEB3V08_LOCUS3094</name>
</gene>
<dbReference type="InterPro" id="IPR007867">
    <property type="entry name" value="GMC_OxRtase_C"/>
</dbReference>
<dbReference type="Gene3D" id="3.50.50.60">
    <property type="entry name" value="FAD/NAD(P)-binding domain"/>
    <property type="match status" value="2"/>
</dbReference>
<reference evidence="6" key="1">
    <citation type="submission" date="2020-11" db="EMBL/GenBank/DDBJ databases">
        <authorList>
            <person name="Tran Van P."/>
        </authorList>
    </citation>
    <scope>NUCLEOTIDE SEQUENCE</scope>
</reference>
<dbReference type="PANTHER" id="PTHR11552">
    <property type="entry name" value="GLUCOSE-METHANOL-CHOLINE GMC OXIDOREDUCTASE"/>
    <property type="match status" value="1"/>
</dbReference>
<feature type="region of interest" description="Disordered" evidence="3">
    <location>
        <begin position="75"/>
        <end position="97"/>
    </location>
</feature>
<dbReference type="Pfam" id="PF05199">
    <property type="entry name" value="GMC_oxred_C"/>
    <property type="match status" value="1"/>
</dbReference>
<dbReference type="PANTHER" id="PTHR11552:SF227">
    <property type="entry name" value="GLUCOSE DEHYDROGENASE [FAD, QUINONE]-LIKE PROTEIN"/>
    <property type="match status" value="1"/>
</dbReference>
<dbReference type="Pfam" id="PF00732">
    <property type="entry name" value="GMC_oxred_N"/>
    <property type="match status" value="1"/>
</dbReference>
<organism evidence="6">
    <name type="scientific">Timema tahoe</name>
    <dbReference type="NCBI Taxonomy" id="61484"/>
    <lineage>
        <taxon>Eukaryota</taxon>
        <taxon>Metazoa</taxon>
        <taxon>Ecdysozoa</taxon>
        <taxon>Arthropoda</taxon>
        <taxon>Hexapoda</taxon>
        <taxon>Insecta</taxon>
        <taxon>Pterygota</taxon>
        <taxon>Neoptera</taxon>
        <taxon>Polyneoptera</taxon>
        <taxon>Phasmatodea</taxon>
        <taxon>Timematodea</taxon>
        <taxon>Timematoidea</taxon>
        <taxon>Timematidae</taxon>
        <taxon>Timema</taxon>
    </lineage>
</organism>
<dbReference type="PROSITE" id="PS00624">
    <property type="entry name" value="GMC_OXRED_2"/>
    <property type="match status" value="1"/>
</dbReference>
<sequence length="1327" mass="147885">MGELVPTLVIILWINQVWVKNYRRNESKWVSAKVEKILGPRRIWVYVLHLDMTWIQHEDQSRKPLISTDEEQGQAPFTAQCPNNVEPVPEDTPSDLDLKQEPRTLAAVDLTSKETPGMSPLGREHNLEVRGSTPPASRPRWEIKLVFVGHAQDARTAAHHQHDMVRGVARKSKDGGTQVLSVAGQVDERYELCRALTDLLCSHQLTLHFFVLVLKLRALINTHLSDEVFETLFGRTDQLQLVFHITNLRFRRKLVREVVIVTHVFVRCVWIKQAQEIHLGCNKYTTSAAAKCRLTKRTAIMGKDEVRRGRESKQKKNNLQGCDQVQDQVKNMYLFPMVLTSDQALPPLLYQYIPTDCKPSLLGQGISNECKPPLLGQGTSNGSKPSLLYQGIPSYCKPSLLYQDIPTDCKTSLLGQGISNDCKTPLLGQSICNACETPLLDQGIFNNCKQPLLGPGKSNDCKPSLLGQGISNDCKQPFLGQDRGWPSVTKDVNTSILCTTIQLCEVILVVSSLRSVHVTVHPQHYANNDRAHIDFGPVASECETDLGFDKNGNYCWAPRPQPIEFPGKEERKEEIERTAGPRIPLYRMSILGYFHFSRFLYTLNKKKKSARTRSVYPVLVIVELSYDIRLFDSNGTHPKIKVLRSKHLKGTGEKGGRSRYTHFPGQQLLCLKPHKIPTINNTIDVEGLTDHKNDSDESDKTVNDDILLPLLKECKNKEGNQTINKCVQGYQTFQCVMNAFDMTDKRASERASDLVAKLASESSSSDGSGEFNGSDFCKMINISEPLLSAGRSTCTVTMATYFMMLINNVIGKKNYKPTPFPSYAPNLESYDFVVVGGGSAGCVVASRLSEVSHWSVLLLEAGGEEPEIADVPALMGYLTGEDSTMDWAYKTQPQQNLCGGGGCIWSKGKVLGGTSSINYMAYIRGNQMDYDNWEKMGNKGWGYKHVLKYFKKSEDFRDNDGDADYHGVGGYLNVQKFSYQDKNVRSMTDAFLEMGYNYVDINGANQEGVTNIHSTTRDGKRLKTARRSRKNLHVVTNARVTKVLIDKDNNRAHGVEFVLGDNIDQVLKVFARKEVILSAGAIGSPQLLMLSGIGLKEQLEPIGIHVIKNLSVGQNIQDHSFTKVIKITLSDDASTVPNKLEDYFQDMVAFSASRGPLTSIGTTPVFAYTKTKYAIENNQSPDIEITFLIDSEENEKNSSISSVLPVCYYDKLSIVVILLRPKSRVSTTPLDACSHFIYASDDYWRCVVLSYGQPGWHVCGSCKMGPPSDPNAVVDHELKVNGVEGLRVIDASIIPSIQSGHPNAVVIMIAEKGVDMINSQYLTIDNI</sequence>
<dbReference type="InterPro" id="IPR012132">
    <property type="entry name" value="GMC_OxRdtase"/>
</dbReference>
<evidence type="ECO:0000259" key="5">
    <source>
        <dbReference type="PROSITE" id="PS00624"/>
    </source>
</evidence>
<dbReference type="SUPFAM" id="SSF51905">
    <property type="entry name" value="FAD/NAD(P)-binding domain"/>
    <property type="match status" value="1"/>
</dbReference>
<protein>
    <recommendedName>
        <fullName evidence="4 5">Glucose-methanol-choline oxidoreductase N-terminal domain-containing protein</fullName>
    </recommendedName>
</protein>
<keyword evidence="2" id="KW-0285">Flavoprotein</keyword>
<dbReference type="InterPro" id="IPR000172">
    <property type="entry name" value="GMC_OxRdtase_N"/>
</dbReference>
<feature type="region of interest" description="Disordered" evidence="3">
    <location>
        <begin position="113"/>
        <end position="135"/>
    </location>
</feature>
<dbReference type="EMBL" id="OE000775">
    <property type="protein sequence ID" value="CAD7455007.1"/>
    <property type="molecule type" value="Genomic_DNA"/>
</dbReference>
<evidence type="ECO:0000259" key="4">
    <source>
        <dbReference type="PROSITE" id="PS00623"/>
    </source>
</evidence>
<dbReference type="GO" id="GO:0016614">
    <property type="term" value="F:oxidoreductase activity, acting on CH-OH group of donors"/>
    <property type="evidence" value="ECO:0007669"/>
    <property type="project" value="InterPro"/>
</dbReference>
<dbReference type="InterPro" id="IPR036188">
    <property type="entry name" value="FAD/NAD-bd_sf"/>
</dbReference>
<evidence type="ECO:0000256" key="3">
    <source>
        <dbReference type="SAM" id="MobiDB-lite"/>
    </source>
</evidence>
<feature type="domain" description="Glucose-methanol-choline oxidoreductase N-terminal" evidence="5">
    <location>
        <begin position="1080"/>
        <end position="1094"/>
    </location>
</feature>
<evidence type="ECO:0000313" key="6">
    <source>
        <dbReference type="EMBL" id="CAD7455007.1"/>
    </source>
</evidence>
<keyword evidence="2" id="KW-0274">FAD</keyword>
<name>A0A7R9FK09_9NEOP</name>
<evidence type="ECO:0000256" key="1">
    <source>
        <dbReference type="ARBA" id="ARBA00010790"/>
    </source>
</evidence>
<dbReference type="PROSITE" id="PS00623">
    <property type="entry name" value="GMC_OXRED_1"/>
    <property type="match status" value="1"/>
</dbReference>
<accession>A0A7R9FK09</accession>
<comment type="similarity">
    <text evidence="1 2">Belongs to the GMC oxidoreductase family.</text>
</comment>
<proteinExistence type="inferred from homology"/>